<dbReference type="Pfam" id="PF05699">
    <property type="entry name" value="Dimer_Tnp_hAT"/>
    <property type="match status" value="1"/>
</dbReference>
<keyword evidence="6" id="KW-0238">DNA-binding</keyword>
<dbReference type="InterPro" id="IPR003656">
    <property type="entry name" value="Znf_BED"/>
</dbReference>
<evidence type="ECO:0000256" key="4">
    <source>
        <dbReference type="ARBA" id="ARBA00022833"/>
    </source>
</evidence>
<dbReference type="InterPro" id="IPR036236">
    <property type="entry name" value="Znf_C2H2_sf"/>
</dbReference>
<dbReference type="PANTHER" id="PTHR46481:SF10">
    <property type="entry name" value="ZINC FINGER BED DOMAIN-CONTAINING PROTEIN 39"/>
    <property type="match status" value="1"/>
</dbReference>
<dbReference type="SUPFAM" id="SSF53098">
    <property type="entry name" value="Ribonuclease H-like"/>
    <property type="match status" value="1"/>
</dbReference>
<dbReference type="GO" id="GO:0046983">
    <property type="term" value="F:protein dimerization activity"/>
    <property type="evidence" value="ECO:0007669"/>
    <property type="project" value="InterPro"/>
</dbReference>
<evidence type="ECO:0000256" key="8">
    <source>
        <dbReference type="ARBA" id="ARBA00023242"/>
    </source>
</evidence>
<dbReference type="GO" id="GO:0003677">
    <property type="term" value="F:DNA binding"/>
    <property type="evidence" value="ECO:0007669"/>
    <property type="project" value="UniProtKB-KW"/>
</dbReference>
<evidence type="ECO:0000256" key="5">
    <source>
        <dbReference type="ARBA" id="ARBA00023015"/>
    </source>
</evidence>
<proteinExistence type="predicted"/>
<dbReference type="Proteomes" id="UP000261560">
    <property type="component" value="Unplaced"/>
</dbReference>
<evidence type="ECO:0000313" key="12">
    <source>
        <dbReference type="Proteomes" id="UP000261560"/>
    </source>
</evidence>
<reference evidence="11" key="1">
    <citation type="submission" date="2025-08" db="UniProtKB">
        <authorList>
            <consortium name="Ensembl"/>
        </authorList>
    </citation>
    <scope>IDENTIFICATION</scope>
</reference>
<evidence type="ECO:0000256" key="9">
    <source>
        <dbReference type="PROSITE-ProRule" id="PRU00027"/>
    </source>
</evidence>
<protein>
    <recommendedName>
        <fullName evidence="10">BED-type domain-containing protein</fullName>
    </recommendedName>
</protein>
<organism evidence="11 12">
    <name type="scientific">Oryzias melastigma</name>
    <name type="common">Marine medaka</name>
    <dbReference type="NCBI Taxonomy" id="30732"/>
    <lineage>
        <taxon>Eukaryota</taxon>
        <taxon>Metazoa</taxon>
        <taxon>Chordata</taxon>
        <taxon>Craniata</taxon>
        <taxon>Vertebrata</taxon>
        <taxon>Euteleostomi</taxon>
        <taxon>Actinopterygii</taxon>
        <taxon>Neopterygii</taxon>
        <taxon>Teleostei</taxon>
        <taxon>Neoteleostei</taxon>
        <taxon>Acanthomorphata</taxon>
        <taxon>Ovalentaria</taxon>
        <taxon>Atherinomorphae</taxon>
        <taxon>Beloniformes</taxon>
        <taxon>Adrianichthyidae</taxon>
        <taxon>Oryziinae</taxon>
        <taxon>Oryzias</taxon>
    </lineage>
</organism>
<dbReference type="PaxDb" id="30732-ENSOMEP00000022872"/>
<dbReference type="SMART" id="SM00614">
    <property type="entry name" value="ZnF_BED"/>
    <property type="match status" value="1"/>
</dbReference>
<keyword evidence="2" id="KW-0479">Metal-binding</keyword>
<reference evidence="11" key="2">
    <citation type="submission" date="2025-09" db="UniProtKB">
        <authorList>
            <consortium name="Ensembl"/>
        </authorList>
    </citation>
    <scope>IDENTIFICATION</scope>
</reference>
<dbReference type="Ensembl" id="ENSOMET00000013661.1">
    <property type="protein sequence ID" value="ENSOMEP00000022872.1"/>
    <property type="gene ID" value="ENSOMEG00000002658.1"/>
</dbReference>
<dbReference type="Pfam" id="PF02892">
    <property type="entry name" value="zf-BED"/>
    <property type="match status" value="1"/>
</dbReference>
<accession>A0A3B3CYD9</accession>
<evidence type="ECO:0000256" key="2">
    <source>
        <dbReference type="ARBA" id="ARBA00022723"/>
    </source>
</evidence>
<dbReference type="PANTHER" id="PTHR46481">
    <property type="entry name" value="ZINC FINGER BED DOMAIN-CONTAINING PROTEIN 4"/>
    <property type="match status" value="1"/>
</dbReference>
<evidence type="ECO:0000256" key="6">
    <source>
        <dbReference type="ARBA" id="ARBA00023125"/>
    </source>
</evidence>
<dbReference type="InterPro" id="IPR012337">
    <property type="entry name" value="RNaseH-like_sf"/>
</dbReference>
<feature type="domain" description="BED-type" evidence="10">
    <location>
        <begin position="23"/>
        <end position="68"/>
    </location>
</feature>
<keyword evidence="12" id="KW-1185">Reference proteome</keyword>
<keyword evidence="5" id="KW-0805">Transcription regulation</keyword>
<comment type="subcellular location">
    <subcellularLocation>
        <location evidence="1">Nucleus</location>
    </subcellularLocation>
</comment>
<evidence type="ECO:0000256" key="3">
    <source>
        <dbReference type="ARBA" id="ARBA00022771"/>
    </source>
</evidence>
<dbReference type="STRING" id="30732.ENSOMEP00000022872"/>
<name>A0A3B3CYD9_ORYME</name>
<evidence type="ECO:0000256" key="7">
    <source>
        <dbReference type="ARBA" id="ARBA00023163"/>
    </source>
</evidence>
<dbReference type="AlphaFoldDB" id="A0A3B3CYD9"/>
<dbReference type="PROSITE" id="PS50808">
    <property type="entry name" value="ZF_BED"/>
    <property type="match status" value="1"/>
</dbReference>
<keyword evidence="3 9" id="KW-0863">Zinc-finger</keyword>
<dbReference type="GO" id="GO:0009791">
    <property type="term" value="P:post-embryonic development"/>
    <property type="evidence" value="ECO:0007669"/>
    <property type="project" value="UniProtKB-ARBA"/>
</dbReference>
<dbReference type="InterPro" id="IPR008906">
    <property type="entry name" value="HATC_C_dom"/>
</dbReference>
<evidence type="ECO:0000256" key="1">
    <source>
        <dbReference type="ARBA" id="ARBA00004123"/>
    </source>
</evidence>
<keyword evidence="7" id="KW-0804">Transcription</keyword>
<dbReference type="SUPFAM" id="SSF57667">
    <property type="entry name" value="beta-beta-alpha zinc fingers"/>
    <property type="match status" value="1"/>
</dbReference>
<dbReference type="OMA" id="IPIHIGC"/>
<sequence>YSNTTVKSGQTDTKMNYRNVSAKFLSKVWEFFGLSTKDEKKAVCKTCLMEMAYTGGTTNLANHLKRHHGIDPFSKGWLKKDCEPRYTFPCRATFSETIIPSMYETVATQIKVAETENVAWTTDSWTSRATQSYVTITAHFINSDMELCSQVLQTRELPDSHTGQHIGEVLLQAKKEWSCNVSSVTTDNAANRKIAAKVAEIPIHIGCFAHTLNLASGRALDIKEVHSILAKIRSIVSFIHRSTSATALLNKKQKMLQTRWNSSFLMVERFLQQVAILATLTDESFRKQHEAKLAHTAAILGPNEVQQGEQFLKLMEPMYHATVALSGDQSPTVGLIVPLLRKMKEIYAPEKDDTSFQQKVKQAILQDLEKRYTDEGLVHFLEEATVLDPRVKDKAPEEAWQRLQNKVITRTPQLKCPDIETKLNYHPAPPPCSFGMQMRASSPFMSKLVKIYLCTQASSVASERIFSTAGDIVTSTRSCLDPEHVDQLIFLKKNFKNDKNLAAVLLSL</sequence>
<dbReference type="GeneTree" id="ENSGT00940000158431"/>
<dbReference type="GO" id="GO:0008270">
    <property type="term" value="F:zinc ion binding"/>
    <property type="evidence" value="ECO:0007669"/>
    <property type="project" value="UniProtKB-KW"/>
</dbReference>
<dbReference type="GO" id="GO:0005634">
    <property type="term" value="C:nucleus"/>
    <property type="evidence" value="ECO:0007669"/>
    <property type="project" value="UniProtKB-SubCell"/>
</dbReference>
<keyword evidence="4" id="KW-0862">Zinc</keyword>
<dbReference type="InterPro" id="IPR052035">
    <property type="entry name" value="ZnF_BED_domain_contain"/>
</dbReference>
<keyword evidence="8" id="KW-0539">Nucleus</keyword>
<evidence type="ECO:0000259" key="10">
    <source>
        <dbReference type="PROSITE" id="PS50808"/>
    </source>
</evidence>
<evidence type="ECO:0000313" key="11">
    <source>
        <dbReference type="Ensembl" id="ENSOMEP00000022872.1"/>
    </source>
</evidence>